<comment type="caution">
    <text evidence="1">The sequence shown here is derived from an EMBL/GenBank/DDBJ whole genome shotgun (WGS) entry which is preliminary data.</text>
</comment>
<accession>A0A438F418</accession>
<dbReference type="EMBL" id="QGNW01000006">
    <property type="protein sequence ID" value="RVX20994.1"/>
    <property type="molecule type" value="Genomic_DNA"/>
</dbReference>
<evidence type="ECO:0000313" key="3">
    <source>
        <dbReference type="Proteomes" id="UP000288805"/>
    </source>
</evidence>
<organism evidence="1 3">
    <name type="scientific">Vitis vinifera</name>
    <name type="common">Grape</name>
    <dbReference type="NCBI Taxonomy" id="29760"/>
    <lineage>
        <taxon>Eukaryota</taxon>
        <taxon>Viridiplantae</taxon>
        <taxon>Streptophyta</taxon>
        <taxon>Embryophyta</taxon>
        <taxon>Tracheophyta</taxon>
        <taxon>Spermatophyta</taxon>
        <taxon>Magnoliopsida</taxon>
        <taxon>eudicotyledons</taxon>
        <taxon>Gunneridae</taxon>
        <taxon>Pentapetalae</taxon>
        <taxon>rosids</taxon>
        <taxon>Vitales</taxon>
        <taxon>Vitaceae</taxon>
        <taxon>Viteae</taxon>
        <taxon>Vitis</taxon>
    </lineage>
</organism>
<dbReference type="Proteomes" id="UP000288805">
    <property type="component" value="Unassembled WGS sequence"/>
</dbReference>
<evidence type="ECO:0008006" key="4">
    <source>
        <dbReference type="Google" id="ProtNLM"/>
    </source>
</evidence>
<evidence type="ECO:0000313" key="2">
    <source>
        <dbReference type="EMBL" id="RVX20994.1"/>
    </source>
</evidence>
<name>A0A438F418_VITVI</name>
<sequence>MASSTQTIPDVISSQPPNTVQAMHMLNHPLTVKLDKNNYILWCTQMENVIFANSCEERIEGLKACPPKTTTTGEINPEFLK</sequence>
<dbReference type="EMBL" id="QGNW01001125">
    <property type="protein sequence ID" value="RVW54748.1"/>
    <property type="molecule type" value="Genomic_DNA"/>
</dbReference>
<protein>
    <recommendedName>
        <fullName evidence="4">Retrotransposon Copia-like N-terminal domain-containing protein</fullName>
    </recommendedName>
</protein>
<dbReference type="AlphaFoldDB" id="A0A438F418"/>
<evidence type="ECO:0000313" key="1">
    <source>
        <dbReference type="EMBL" id="RVW54748.1"/>
    </source>
</evidence>
<gene>
    <name evidence="2" type="ORF">CK203_002555</name>
    <name evidence="1" type="ORF">CK203_071946</name>
</gene>
<reference evidence="1 3" key="1">
    <citation type="journal article" date="2018" name="PLoS Genet.">
        <title>Population sequencing reveals clonal diversity and ancestral inbreeding in the grapevine cultivar Chardonnay.</title>
        <authorList>
            <person name="Roach M.J."/>
            <person name="Johnson D.L."/>
            <person name="Bohlmann J."/>
            <person name="van Vuuren H.J."/>
            <person name="Jones S.J."/>
            <person name="Pretorius I.S."/>
            <person name="Schmidt S.A."/>
            <person name="Borneman A.R."/>
        </authorList>
    </citation>
    <scope>NUCLEOTIDE SEQUENCE [LARGE SCALE GENOMIC DNA]</scope>
    <source>
        <strain evidence="3">cv. Chardonnay</strain>
        <strain evidence="1">I10V1</strain>
        <tissue evidence="1">Leaf</tissue>
    </source>
</reference>
<proteinExistence type="predicted"/>